<feature type="transmembrane region" description="Helical" evidence="8">
    <location>
        <begin position="160"/>
        <end position="182"/>
    </location>
</feature>
<keyword evidence="5 8" id="KW-1133">Transmembrane helix</keyword>
<feature type="chain" id="PRO_5042026460" description="Sodium/calcium exchanger membrane region domain-containing protein" evidence="9">
    <location>
        <begin position="31"/>
        <end position="681"/>
    </location>
</feature>
<feature type="transmembrane region" description="Helical" evidence="8">
    <location>
        <begin position="218"/>
        <end position="239"/>
    </location>
</feature>
<evidence type="ECO:0000256" key="7">
    <source>
        <dbReference type="SAM" id="MobiDB-lite"/>
    </source>
</evidence>
<dbReference type="Gene3D" id="1.20.1420.30">
    <property type="entry name" value="NCX, central ion-binding region"/>
    <property type="match status" value="2"/>
</dbReference>
<feature type="domain" description="Sodium/calcium exchanger membrane region" evidence="10">
    <location>
        <begin position="98"/>
        <end position="236"/>
    </location>
</feature>
<feature type="region of interest" description="Disordered" evidence="7">
    <location>
        <begin position="304"/>
        <end position="373"/>
    </location>
</feature>
<dbReference type="EMBL" id="JAIHNG010000176">
    <property type="protein sequence ID" value="KAI5948886.1"/>
    <property type="molecule type" value="Genomic_DNA"/>
</dbReference>
<feature type="transmembrane region" description="Helical" evidence="8">
    <location>
        <begin position="433"/>
        <end position="455"/>
    </location>
</feature>
<keyword evidence="4 8" id="KW-0812">Transmembrane</keyword>
<evidence type="ECO:0000313" key="12">
    <source>
        <dbReference type="Proteomes" id="UP001204833"/>
    </source>
</evidence>
<comment type="subcellular location">
    <subcellularLocation>
        <location evidence="1">Membrane</location>
        <topology evidence="1">Multi-pass membrane protein</topology>
    </subcellularLocation>
</comment>
<evidence type="ECO:0000313" key="11">
    <source>
        <dbReference type="EMBL" id="KAI5948886.1"/>
    </source>
</evidence>
<reference evidence="11 12" key="1">
    <citation type="journal article" date="2022" name="DNA Res.">
        <title>Genome analysis of five recently described species of the CUG-Ser clade uncovers Candida theae as a new hybrid lineage with pathogenic potential in the Candida parapsilosis species complex.</title>
        <authorList>
            <person name="Mixao V."/>
            <person name="Del Olmo V."/>
            <person name="Hegedusova E."/>
            <person name="Saus E."/>
            <person name="Pryszcz L."/>
            <person name="Cillingova A."/>
            <person name="Nosek J."/>
            <person name="Gabaldon T."/>
        </authorList>
    </citation>
    <scope>NUCLEOTIDE SEQUENCE [LARGE SCALE GENOMIC DNA]</scope>
    <source>
        <strain evidence="11 12">CBS 12239</strain>
    </source>
</reference>
<evidence type="ECO:0000256" key="2">
    <source>
        <dbReference type="ARBA" id="ARBA00008170"/>
    </source>
</evidence>
<dbReference type="PANTHER" id="PTHR12266:SF0">
    <property type="entry name" value="MITOCHONDRIAL SODIUM_CALCIUM EXCHANGER PROTEIN"/>
    <property type="match status" value="1"/>
</dbReference>
<keyword evidence="9" id="KW-0732">Signal</keyword>
<dbReference type="RefSeq" id="XP_051606396.1">
    <property type="nucleotide sequence ID" value="XM_051754657.1"/>
</dbReference>
<keyword evidence="12" id="KW-1185">Reference proteome</keyword>
<evidence type="ECO:0000259" key="10">
    <source>
        <dbReference type="Pfam" id="PF01699"/>
    </source>
</evidence>
<feature type="compositionally biased region" description="Low complexity" evidence="7">
    <location>
        <begin position="332"/>
        <end position="343"/>
    </location>
</feature>
<evidence type="ECO:0000256" key="1">
    <source>
        <dbReference type="ARBA" id="ARBA00004141"/>
    </source>
</evidence>
<accession>A0AAD5BAE9</accession>
<gene>
    <name evidence="11" type="ORF">KGF57_005079</name>
</gene>
<comment type="similarity">
    <text evidence="2">Belongs to the Ca(2+):cation antiporter (CaCA) (TC 2.A.19) family.</text>
</comment>
<feature type="transmembrane region" description="Helical" evidence="8">
    <location>
        <begin position="591"/>
        <end position="611"/>
    </location>
</feature>
<evidence type="ECO:0000256" key="4">
    <source>
        <dbReference type="ARBA" id="ARBA00022692"/>
    </source>
</evidence>
<dbReference type="Pfam" id="PF01699">
    <property type="entry name" value="Na_Ca_ex"/>
    <property type="match status" value="2"/>
</dbReference>
<evidence type="ECO:0000256" key="8">
    <source>
        <dbReference type="SAM" id="Phobius"/>
    </source>
</evidence>
<feature type="compositionally biased region" description="Low complexity" evidence="7">
    <location>
        <begin position="405"/>
        <end position="417"/>
    </location>
</feature>
<evidence type="ECO:0000256" key="6">
    <source>
        <dbReference type="ARBA" id="ARBA00023136"/>
    </source>
</evidence>
<dbReference type="GO" id="GO:0016020">
    <property type="term" value="C:membrane"/>
    <property type="evidence" value="ECO:0007669"/>
    <property type="project" value="UniProtKB-SubCell"/>
</dbReference>
<proteinExistence type="inferred from homology"/>
<feature type="domain" description="Sodium/calcium exchanger membrane region" evidence="10">
    <location>
        <begin position="528"/>
        <end position="677"/>
    </location>
</feature>
<feature type="transmembrane region" description="Helical" evidence="8">
    <location>
        <begin position="526"/>
        <end position="550"/>
    </location>
</feature>
<keyword evidence="3" id="KW-0813">Transport</keyword>
<evidence type="ECO:0000256" key="3">
    <source>
        <dbReference type="ARBA" id="ARBA00022448"/>
    </source>
</evidence>
<feature type="transmembrane region" description="Helical" evidence="8">
    <location>
        <begin position="662"/>
        <end position="680"/>
    </location>
</feature>
<dbReference type="InterPro" id="IPR044880">
    <property type="entry name" value="NCX_ion-bd_dom_sf"/>
</dbReference>
<dbReference type="InterPro" id="IPR004837">
    <property type="entry name" value="NaCa_Exmemb"/>
</dbReference>
<feature type="transmembrane region" description="Helical" evidence="8">
    <location>
        <begin position="631"/>
        <end position="650"/>
    </location>
</feature>
<dbReference type="PANTHER" id="PTHR12266">
    <property type="entry name" value="NA+/CA2+ K+ INDEPENDENT EXCHANGER"/>
    <property type="match status" value="1"/>
</dbReference>
<feature type="transmembrane region" description="Helical" evidence="8">
    <location>
        <begin position="84"/>
        <end position="109"/>
    </location>
</feature>
<keyword evidence="6 8" id="KW-0472">Membrane</keyword>
<dbReference type="GO" id="GO:0006874">
    <property type="term" value="P:intracellular calcium ion homeostasis"/>
    <property type="evidence" value="ECO:0007669"/>
    <property type="project" value="TreeGrafter"/>
</dbReference>
<evidence type="ECO:0000256" key="9">
    <source>
        <dbReference type="SAM" id="SignalP"/>
    </source>
</evidence>
<feature type="transmembrane region" description="Helical" evidence="8">
    <location>
        <begin position="194"/>
        <end position="212"/>
    </location>
</feature>
<feature type="transmembrane region" description="Helical" evidence="8">
    <location>
        <begin position="130"/>
        <end position="148"/>
    </location>
</feature>
<dbReference type="GeneID" id="76153123"/>
<feature type="signal peptide" evidence="9">
    <location>
        <begin position="1"/>
        <end position="30"/>
    </location>
</feature>
<comment type="caution">
    <text evidence="11">The sequence shown here is derived from an EMBL/GenBank/DDBJ whole genome shotgun (WGS) entry which is preliminary data.</text>
</comment>
<dbReference type="InterPro" id="IPR051359">
    <property type="entry name" value="CaCA_antiporter"/>
</dbReference>
<evidence type="ECO:0000256" key="5">
    <source>
        <dbReference type="ARBA" id="ARBA00022989"/>
    </source>
</evidence>
<sequence length="681" mass="76560">MKIPLPQNTHQSKIILLLLTTASLVGPASAFEVFTTRSSDSDDDLNQCSFPPKAHLNYCSYIEQNCNVSYFKLAQLYYCQFHNVASLIFISSSILFSLCLILLSLSILVSNYLFRNLNELTIKLGLNNQILSFILIPLTNSLADLINYHIALDQGSSNLVIGQLMGSILIMFTVIIGSIAVLTRGFKVEHPKILIIDLGWILAVLVLFAYILSDGKINQLECIIMCCVYVSYVVFLSIFDKEKLRDYDEELLIEHQDGEDNAEQGEYGEGYGYPRILEQPYNVEDALEIISNDEHSYGSVRSISRSVSPLNSPRNSPVSSPLGSKVASPAHVSPLTSPLPVSSIAPSQSLPNIGTVEGQGQGQGQNHGDEEHHNNDVIDEAVDYLSVHYIPKDHNTSPPVPSRPQYHSNSRQSSYRSQSHRQHSHHQPFPKRLLTLTFQYICNLIEFVFIFLIPFHRCIEFEDSQWKTQLRQHKYLPVWYLFETPLLYNYQFIRFDLQLFLPVVVISILITLYLKRFINMNTKIVLVSIVGTLNSLIIISNISIYILQILKNLGLIWKISDYILGLLVFSISNSINDVITNITLATKINPILGINSCLGTPLLIILLGVGFNGLLVIEKSGVTSIKFDLKPSVILSTTALIVTVAFILVYLPAKKWRFDRTLGVALVSWYLLVASINLYLE</sequence>
<dbReference type="Proteomes" id="UP001204833">
    <property type="component" value="Unassembled WGS sequence"/>
</dbReference>
<feature type="transmembrane region" description="Helical" evidence="8">
    <location>
        <begin position="497"/>
        <end position="514"/>
    </location>
</feature>
<dbReference type="AlphaFoldDB" id="A0AAD5BAE9"/>
<organism evidence="11 12">
    <name type="scientific">Candida theae</name>
    <dbReference type="NCBI Taxonomy" id="1198502"/>
    <lineage>
        <taxon>Eukaryota</taxon>
        <taxon>Fungi</taxon>
        <taxon>Dikarya</taxon>
        <taxon>Ascomycota</taxon>
        <taxon>Saccharomycotina</taxon>
        <taxon>Pichiomycetes</taxon>
        <taxon>Debaryomycetaceae</taxon>
        <taxon>Candida/Lodderomyces clade</taxon>
        <taxon>Candida</taxon>
    </lineage>
</organism>
<protein>
    <recommendedName>
        <fullName evidence="10">Sodium/calcium exchanger membrane region domain-containing protein</fullName>
    </recommendedName>
</protein>
<feature type="compositionally biased region" description="Polar residues" evidence="7">
    <location>
        <begin position="304"/>
        <end position="322"/>
    </location>
</feature>
<feature type="transmembrane region" description="Helical" evidence="8">
    <location>
        <begin position="562"/>
        <end position="579"/>
    </location>
</feature>
<name>A0AAD5BAE9_9ASCO</name>
<dbReference type="GO" id="GO:0008324">
    <property type="term" value="F:monoatomic cation transmembrane transporter activity"/>
    <property type="evidence" value="ECO:0007669"/>
    <property type="project" value="TreeGrafter"/>
</dbReference>
<feature type="region of interest" description="Disordered" evidence="7">
    <location>
        <begin position="393"/>
        <end position="426"/>
    </location>
</feature>